<dbReference type="InterPro" id="IPR005119">
    <property type="entry name" value="LysR_subst-bd"/>
</dbReference>
<dbReference type="PROSITE" id="PS50931">
    <property type="entry name" value="HTH_LYSR"/>
    <property type="match status" value="1"/>
</dbReference>
<evidence type="ECO:0000259" key="5">
    <source>
        <dbReference type="PROSITE" id="PS50931"/>
    </source>
</evidence>
<dbReference type="Gene3D" id="3.40.190.10">
    <property type="entry name" value="Periplasmic binding protein-like II"/>
    <property type="match status" value="2"/>
</dbReference>
<evidence type="ECO:0000256" key="2">
    <source>
        <dbReference type="ARBA" id="ARBA00023015"/>
    </source>
</evidence>
<name>A0ABT3TDB8_9GAMM</name>
<dbReference type="InterPro" id="IPR036388">
    <property type="entry name" value="WH-like_DNA-bd_sf"/>
</dbReference>
<keyword evidence="4" id="KW-0804">Transcription</keyword>
<keyword evidence="7" id="KW-1185">Reference proteome</keyword>
<dbReference type="CDD" id="cd08417">
    <property type="entry name" value="PBP2_Nitroaromatics_like"/>
    <property type="match status" value="1"/>
</dbReference>
<evidence type="ECO:0000256" key="1">
    <source>
        <dbReference type="ARBA" id="ARBA00009437"/>
    </source>
</evidence>
<dbReference type="RefSeq" id="WP_279244269.1">
    <property type="nucleotide sequence ID" value="NZ_SHNN01000001.1"/>
</dbReference>
<protein>
    <submittedName>
        <fullName evidence="6">LysR family transcriptional regulator</fullName>
    </submittedName>
</protein>
<organism evidence="6 7">
    <name type="scientific">Candidatus Litorirhabdus singularis</name>
    <dbReference type="NCBI Taxonomy" id="2518993"/>
    <lineage>
        <taxon>Bacteria</taxon>
        <taxon>Pseudomonadati</taxon>
        <taxon>Pseudomonadota</taxon>
        <taxon>Gammaproteobacteria</taxon>
        <taxon>Cellvibrionales</taxon>
        <taxon>Halieaceae</taxon>
        <taxon>Candidatus Litorirhabdus</taxon>
    </lineage>
</organism>
<dbReference type="PANTHER" id="PTHR30118">
    <property type="entry name" value="HTH-TYPE TRANSCRIPTIONAL REGULATOR LEUO-RELATED"/>
    <property type="match status" value="1"/>
</dbReference>
<sequence>MISRQMIRTDLNLLVALQVLLEERNVTRAAERLFVSQPALSKTLQKLREAFDDELFTRTAHGLIPTPRAEALGRGLPTALIKLDQLLADDQFDPATYEGHFHIAISPLFAEVLLPGLLAEVTSAAPGVDVLTSDVTPEFQDQLKRGDVDFVAYVVGTTDKEIHAEPINTIKPLCYMRANHPLADKKLTLENMLEHPHVRLYLPGLARENSSKVDEILAQKGMYRRVVLETTQFAPAVGVMLQTDCLLIANAGLSRSNLFADHLIGKDVPVDLTQMFDAHGRSGRTRMALLRHTRISNSPAHQWMRRLIVKHLSDPDSIEDA</sequence>
<dbReference type="EMBL" id="SHNN01000001">
    <property type="protein sequence ID" value="MCX2980292.1"/>
    <property type="molecule type" value="Genomic_DNA"/>
</dbReference>
<dbReference type="Pfam" id="PF00126">
    <property type="entry name" value="HTH_1"/>
    <property type="match status" value="1"/>
</dbReference>
<keyword evidence="2" id="KW-0805">Transcription regulation</keyword>
<evidence type="ECO:0000256" key="4">
    <source>
        <dbReference type="ARBA" id="ARBA00023163"/>
    </source>
</evidence>
<comment type="caution">
    <text evidence="6">The sequence shown here is derived from an EMBL/GenBank/DDBJ whole genome shotgun (WGS) entry which is preliminary data.</text>
</comment>
<keyword evidence="3" id="KW-0238">DNA-binding</keyword>
<proteinExistence type="inferred from homology"/>
<comment type="similarity">
    <text evidence="1">Belongs to the LysR transcriptional regulatory family.</text>
</comment>
<dbReference type="Gene3D" id="1.10.10.10">
    <property type="entry name" value="Winged helix-like DNA-binding domain superfamily/Winged helix DNA-binding domain"/>
    <property type="match status" value="1"/>
</dbReference>
<reference evidence="6" key="1">
    <citation type="submission" date="2019-02" db="EMBL/GenBank/DDBJ databases">
        <authorList>
            <person name="Li S.-H."/>
        </authorList>
    </citation>
    <scope>NUCLEOTIDE SEQUENCE</scope>
    <source>
        <strain evidence="6">IMCC14734</strain>
    </source>
</reference>
<dbReference type="InterPro" id="IPR000847">
    <property type="entry name" value="LysR_HTH_N"/>
</dbReference>
<dbReference type="PRINTS" id="PR00039">
    <property type="entry name" value="HTHLYSR"/>
</dbReference>
<gene>
    <name evidence="6" type="ORF">EYC98_05340</name>
</gene>
<dbReference type="InterPro" id="IPR036390">
    <property type="entry name" value="WH_DNA-bd_sf"/>
</dbReference>
<dbReference type="Proteomes" id="UP001143362">
    <property type="component" value="Unassembled WGS sequence"/>
</dbReference>
<dbReference type="SUPFAM" id="SSF53850">
    <property type="entry name" value="Periplasmic binding protein-like II"/>
    <property type="match status" value="1"/>
</dbReference>
<evidence type="ECO:0000313" key="7">
    <source>
        <dbReference type="Proteomes" id="UP001143362"/>
    </source>
</evidence>
<evidence type="ECO:0000313" key="6">
    <source>
        <dbReference type="EMBL" id="MCX2980292.1"/>
    </source>
</evidence>
<dbReference type="InterPro" id="IPR037402">
    <property type="entry name" value="YidZ_PBP2"/>
</dbReference>
<evidence type="ECO:0000256" key="3">
    <source>
        <dbReference type="ARBA" id="ARBA00023125"/>
    </source>
</evidence>
<accession>A0ABT3TDB8</accession>
<dbReference type="InterPro" id="IPR050389">
    <property type="entry name" value="LysR-type_TF"/>
</dbReference>
<dbReference type="SUPFAM" id="SSF46785">
    <property type="entry name" value="Winged helix' DNA-binding domain"/>
    <property type="match status" value="1"/>
</dbReference>
<feature type="domain" description="HTH lysR-type" evidence="5">
    <location>
        <begin position="9"/>
        <end position="66"/>
    </location>
</feature>
<dbReference type="PANTHER" id="PTHR30118:SF15">
    <property type="entry name" value="TRANSCRIPTIONAL REGULATORY PROTEIN"/>
    <property type="match status" value="1"/>
</dbReference>
<dbReference type="Pfam" id="PF03466">
    <property type="entry name" value="LysR_substrate"/>
    <property type="match status" value="1"/>
</dbReference>